<sequence length="189" mass="21878">MKNMTEAGIRPVDSYNFISCEAGDVENIGFSKIDAFNFVQRERKVLIESGDAASLLKLLQKKQVEDNMFSYDIRTDKLNRLTSFFCMDERSKVDYDCFGDVFIFDTTYRLNKYNRACAPFIVVNHHWQNIFIGGAFIAEEAIENFCWLFDTFLKLAGAKQPISIFTDQDQVMVVALQRVFTSSRHRLCQ</sequence>
<reference evidence="2 3" key="1">
    <citation type="journal article" date="2022" name="Nat. Plants">
        <title>Genomes of leafy and leafless Platanthera orchids illuminate the evolution of mycoheterotrophy.</title>
        <authorList>
            <person name="Li M.H."/>
            <person name="Liu K.W."/>
            <person name="Li Z."/>
            <person name="Lu H.C."/>
            <person name="Ye Q.L."/>
            <person name="Zhang D."/>
            <person name="Wang J.Y."/>
            <person name="Li Y.F."/>
            <person name="Zhong Z.M."/>
            <person name="Liu X."/>
            <person name="Yu X."/>
            <person name="Liu D.K."/>
            <person name="Tu X.D."/>
            <person name="Liu B."/>
            <person name="Hao Y."/>
            <person name="Liao X.Y."/>
            <person name="Jiang Y.T."/>
            <person name="Sun W.H."/>
            <person name="Chen J."/>
            <person name="Chen Y.Q."/>
            <person name="Ai Y."/>
            <person name="Zhai J.W."/>
            <person name="Wu S.S."/>
            <person name="Zhou Z."/>
            <person name="Hsiao Y.Y."/>
            <person name="Wu W.L."/>
            <person name="Chen Y.Y."/>
            <person name="Lin Y.F."/>
            <person name="Hsu J.L."/>
            <person name="Li C.Y."/>
            <person name="Wang Z.W."/>
            <person name="Zhao X."/>
            <person name="Zhong W.Y."/>
            <person name="Ma X.K."/>
            <person name="Ma L."/>
            <person name="Huang J."/>
            <person name="Chen G.Z."/>
            <person name="Huang M.Z."/>
            <person name="Huang L."/>
            <person name="Peng D.H."/>
            <person name="Luo Y.B."/>
            <person name="Zou S.Q."/>
            <person name="Chen S.P."/>
            <person name="Lan S."/>
            <person name="Tsai W.C."/>
            <person name="Van de Peer Y."/>
            <person name="Liu Z.J."/>
        </authorList>
    </citation>
    <scope>NUCLEOTIDE SEQUENCE [LARGE SCALE GENOMIC DNA]</scope>
    <source>
        <strain evidence="2">Lor287</strain>
    </source>
</reference>
<dbReference type="PANTHER" id="PTHR47718">
    <property type="entry name" value="OS01G0519700 PROTEIN"/>
    <property type="match status" value="1"/>
</dbReference>
<evidence type="ECO:0000259" key="1">
    <source>
        <dbReference type="Pfam" id="PF10551"/>
    </source>
</evidence>
<dbReference type="InterPro" id="IPR018289">
    <property type="entry name" value="MULE_transposase_dom"/>
</dbReference>
<accession>A0AAP0FTP4</accession>
<dbReference type="PANTHER" id="PTHR47718:SF17">
    <property type="entry name" value="PROTEIN FAR1-RELATED SEQUENCE 5-LIKE"/>
    <property type="match status" value="1"/>
</dbReference>
<feature type="domain" description="MULE transposase" evidence="1">
    <location>
        <begin position="101"/>
        <end position="188"/>
    </location>
</feature>
<proteinExistence type="predicted"/>
<dbReference type="Proteomes" id="UP001418222">
    <property type="component" value="Unassembled WGS sequence"/>
</dbReference>
<comment type="caution">
    <text evidence="2">The sequence shown here is derived from an EMBL/GenBank/DDBJ whole genome shotgun (WGS) entry which is preliminary data.</text>
</comment>
<dbReference type="AlphaFoldDB" id="A0AAP0FTP4"/>
<dbReference type="Pfam" id="PF10551">
    <property type="entry name" value="MULE"/>
    <property type="match status" value="1"/>
</dbReference>
<gene>
    <name evidence="2" type="primary">FRS10</name>
    <name evidence="2" type="ORF">KSP39_PZI023711</name>
</gene>
<name>A0AAP0FTP4_9ASPA</name>
<evidence type="ECO:0000313" key="2">
    <source>
        <dbReference type="EMBL" id="KAK8914237.1"/>
    </source>
</evidence>
<protein>
    <recommendedName>
        <fullName evidence="1">MULE transposase domain-containing protein</fullName>
    </recommendedName>
</protein>
<organism evidence="2 3">
    <name type="scientific">Platanthera zijinensis</name>
    <dbReference type="NCBI Taxonomy" id="2320716"/>
    <lineage>
        <taxon>Eukaryota</taxon>
        <taxon>Viridiplantae</taxon>
        <taxon>Streptophyta</taxon>
        <taxon>Embryophyta</taxon>
        <taxon>Tracheophyta</taxon>
        <taxon>Spermatophyta</taxon>
        <taxon>Magnoliopsida</taxon>
        <taxon>Liliopsida</taxon>
        <taxon>Asparagales</taxon>
        <taxon>Orchidaceae</taxon>
        <taxon>Orchidoideae</taxon>
        <taxon>Orchideae</taxon>
        <taxon>Orchidinae</taxon>
        <taxon>Platanthera</taxon>
    </lineage>
</organism>
<evidence type="ECO:0000313" key="3">
    <source>
        <dbReference type="Proteomes" id="UP001418222"/>
    </source>
</evidence>
<dbReference type="EMBL" id="JBBWWQ010000021">
    <property type="protein sequence ID" value="KAK8914237.1"/>
    <property type="molecule type" value="Genomic_DNA"/>
</dbReference>
<keyword evidence="3" id="KW-1185">Reference proteome</keyword>